<organism evidence="1 2">
    <name type="scientific">Nakamurella antarctica</name>
    <dbReference type="NCBI Taxonomy" id="1902245"/>
    <lineage>
        <taxon>Bacteria</taxon>
        <taxon>Bacillati</taxon>
        <taxon>Actinomycetota</taxon>
        <taxon>Actinomycetes</taxon>
        <taxon>Nakamurellales</taxon>
        <taxon>Nakamurellaceae</taxon>
        <taxon>Nakamurella</taxon>
    </lineage>
</organism>
<gene>
    <name evidence="1" type="ORF">EH165_13985</name>
</gene>
<proteinExistence type="predicted"/>
<evidence type="ECO:0000313" key="2">
    <source>
        <dbReference type="Proteomes" id="UP000268084"/>
    </source>
</evidence>
<evidence type="ECO:0000313" key="1">
    <source>
        <dbReference type="EMBL" id="AZI59083.1"/>
    </source>
</evidence>
<dbReference type="Proteomes" id="UP000268084">
    <property type="component" value="Chromosome"/>
</dbReference>
<accession>A0A3G8ZP90</accession>
<name>A0A3G8ZP90_9ACTN</name>
<dbReference type="RefSeq" id="WP_124799987.1">
    <property type="nucleotide sequence ID" value="NZ_CP034170.1"/>
</dbReference>
<dbReference type="EMBL" id="CP034170">
    <property type="protein sequence ID" value="AZI59083.1"/>
    <property type="molecule type" value="Genomic_DNA"/>
</dbReference>
<reference evidence="1 2" key="2">
    <citation type="submission" date="2018-12" db="EMBL/GenBank/DDBJ databases">
        <title>Nakamurella antarcticus sp. nov., isolated from Antarctica South Shetland Islands soil.</title>
        <authorList>
            <person name="Peng F."/>
        </authorList>
    </citation>
    <scope>NUCLEOTIDE SEQUENCE [LARGE SCALE GENOMIC DNA]</scope>
    <source>
        <strain evidence="1 2">S14-144</strain>
    </source>
</reference>
<dbReference type="OrthoDB" id="5189801at2"/>
<protein>
    <submittedName>
        <fullName evidence="1">Uncharacterized protein</fullName>
    </submittedName>
</protein>
<keyword evidence="2" id="KW-1185">Reference proteome</keyword>
<sequence>MDPIVVICARPDEQDEATGPPISPALKKIRAHTDNIHFVGRFPNKDIDPLLVGRVVVVGEERHLAAVALRLLRKELLTQVSVGYVALTKNPFTQTWRLPLGAAGVDLACTGPSSGITLLRDDVGGVLISQAWIAPIDATAYLDDSRVLFGKASKLIVRPHQGLGLEITIERERKIAGISLGRKSTTKLGRAISMGASDGTELTVISDGVERPRPMQRWTYYRHTEQMQFAHRLT</sequence>
<dbReference type="AlphaFoldDB" id="A0A3G8ZP90"/>
<dbReference type="KEGG" id="nak:EH165_13985"/>
<reference evidence="1 2" key="1">
    <citation type="submission" date="2018-11" db="EMBL/GenBank/DDBJ databases">
        <authorList>
            <person name="Da X."/>
        </authorList>
    </citation>
    <scope>NUCLEOTIDE SEQUENCE [LARGE SCALE GENOMIC DNA]</scope>
    <source>
        <strain evidence="1 2">S14-144</strain>
    </source>
</reference>